<dbReference type="SUPFAM" id="SSF51735">
    <property type="entry name" value="NAD(P)-binding Rossmann-fold domains"/>
    <property type="match status" value="1"/>
</dbReference>
<accession>A0A1Y2AYA5</accession>
<organism evidence="2 3">
    <name type="scientific">Naematelia encephala</name>
    <dbReference type="NCBI Taxonomy" id="71784"/>
    <lineage>
        <taxon>Eukaryota</taxon>
        <taxon>Fungi</taxon>
        <taxon>Dikarya</taxon>
        <taxon>Basidiomycota</taxon>
        <taxon>Agaricomycotina</taxon>
        <taxon>Tremellomycetes</taxon>
        <taxon>Tremellales</taxon>
        <taxon>Naemateliaceae</taxon>
        <taxon>Naematelia</taxon>
    </lineage>
</organism>
<evidence type="ECO:0000313" key="2">
    <source>
        <dbReference type="EMBL" id="ORY27466.1"/>
    </source>
</evidence>
<evidence type="ECO:0000256" key="1">
    <source>
        <dbReference type="ARBA" id="ARBA00006484"/>
    </source>
</evidence>
<dbReference type="PANTHER" id="PTHR43544">
    <property type="entry name" value="SHORT-CHAIN DEHYDROGENASE/REDUCTASE"/>
    <property type="match status" value="1"/>
</dbReference>
<dbReference type="GO" id="GO:0016491">
    <property type="term" value="F:oxidoreductase activity"/>
    <property type="evidence" value="ECO:0007669"/>
    <property type="project" value="TreeGrafter"/>
</dbReference>
<dbReference type="EMBL" id="MCFC01000038">
    <property type="protein sequence ID" value="ORY27466.1"/>
    <property type="molecule type" value="Genomic_DNA"/>
</dbReference>
<dbReference type="InterPro" id="IPR051468">
    <property type="entry name" value="Fungal_SecMetab_SDRs"/>
</dbReference>
<reference evidence="2 3" key="1">
    <citation type="submission" date="2016-07" db="EMBL/GenBank/DDBJ databases">
        <title>Pervasive Adenine N6-methylation of Active Genes in Fungi.</title>
        <authorList>
            <consortium name="DOE Joint Genome Institute"/>
            <person name="Mondo S.J."/>
            <person name="Dannebaum R.O."/>
            <person name="Kuo R.C."/>
            <person name="Labutti K."/>
            <person name="Haridas S."/>
            <person name="Kuo A."/>
            <person name="Salamov A."/>
            <person name="Ahrendt S.R."/>
            <person name="Lipzen A."/>
            <person name="Sullivan W."/>
            <person name="Andreopoulos W.B."/>
            <person name="Clum A."/>
            <person name="Lindquist E."/>
            <person name="Daum C."/>
            <person name="Ramamoorthy G.K."/>
            <person name="Gryganskyi A."/>
            <person name="Culley D."/>
            <person name="Magnuson J.K."/>
            <person name="James T.Y."/>
            <person name="O'Malley M.A."/>
            <person name="Stajich J.E."/>
            <person name="Spatafora J.W."/>
            <person name="Visel A."/>
            <person name="Grigoriev I.V."/>
        </authorList>
    </citation>
    <scope>NUCLEOTIDE SEQUENCE [LARGE SCALE GENOMIC DNA]</scope>
    <source>
        <strain evidence="2 3">68-887.2</strain>
    </source>
</reference>
<protein>
    <recommendedName>
        <fullName evidence="4">Rossman fold oxidoreductase</fullName>
    </recommendedName>
</protein>
<comment type="similarity">
    <text evidence="1">Belongs to the short-chain dehydrogenases/reductases (SDR) family.</text>
</comment>
<dbReference type="Gene3D" id="3.40.50.720">
    <property type="entry name" value="NAD(P)-binding Rossmann-like Domain"/>
    <property type="match status" value="1"/>
</dbReference>
<dbReference type="Pfam" id="PF00106">
    <property type="entry name" value="adh_short"/>
    <property type="match status" value="1"/>
</dbReference>
<dbReference type="InterPro" id="IPR036291">
    <property type="entry name" value="NAD(P)-bd_dom_sf"/>
</dbReference>
<dbReference type="InterPro" id="IPR002347">
    <property type="entry name" value="SDR_fam"/>
</dbReference>
<comment type="caution">
    <text evidence="2">The sequence shown here is derived from an EMBL/GenBank/DDBJ whole genome shotgun (WGS) entry which is preliminary data.</text>
</comment>
<dbReference type="PRINTS" id="PR00081">
    <property type="entry name" value="GDHRDH"/>
</dbReference>
<dbReference type="InParanoid" id="A0A1Y2AYA5"/>
<dbReference type="OrthoDB" id="5296at2759"/>
<evidence type="ECO:0000313" key="3">
    <source>
        <dbReference type="Proteomes" id="UP000193986"/>
    </source>
</evidence>
<sequence>MSVAILQGSSGGLGLAVTRHILQKTRLKVYALTHSSSSDKISDGLGSLVRDGRLEVLTGVDVLEESTLERAAKTVREAEGKGSVRLIACLAGILHPEKSLSSVSAQEALSTFQINTLGHLLTYKHLVPLLPTKRALAQLKEEWEANEGDPAKGLIGASNSLCFSLSARVGSIADNERGGWYSYRASKAALNQVIRTLDHELVNKSTSAVAVGYHPGTVLTSFTRPVIGDKPADPKHGVFEVDDAVSHMTKLMSRVKRDGDQVFGGRCFDWRGERVEW</sequence>
<evidence type="ECO:0008006" key="4">
    <source>
        <dbReference type="Google" id="ProtNLM"/>
    </source>
</evidence>
<name>A0A1Y2AYA5_9TREE</name>
<dbReference type="Proteomes" id="UP000193986">
    <property type="component" value="Unassembled WGS sequence"/>
</dbReference>
<dbReference type="AlphaFoldDB" id="A0A1Y2AYA5"/>
<dbReference type="GO" id="GO:0005737">
    <property type="term" value="C:cytoplasm"/>
    <property type="evidence" value="ECO:0007669"/>
    <property type="project" value="TreeGrafter"/>
</dbReference>
<proteinExistence type="inferred from homology"/>
<gene>
    <name evidence="2" type="ORF">BCR39DRAFT_538151</name>
</gene>
<keyword evidence="3" id="KW-1185">Reference proteome</keyword>
<dbReference type="PANTHER" id="PTHR43544:SF12">
    <property type="entry name" value="NAD(P)-BINDING ROSSMANN-FOLD SUPERFAMILY PROTEIN"/>
    <property type="match status" value="1"/>
</dbReference>